<name>A0A0Q9Z0L4_9GAMM</name>
<reference evidence="2" key="3">
    <citation type="submission" date="2021-06" db="EMBL/GenBank/DDBJ databases">
        <title>Genomic Description and Analysis of Intracellular Bacteria, Candidatus Berkiella cookevillensis and Candidatus Berkiella aquae.</title>
        <authorList>
            <person name="Kidane D.T."/>
            <person name="Mehari Y.T."/>
            <person name="Rice F.C."/>
            <person name="Arivett B.A."/>
            <person name="Farone A.L."/>
            <person name="Berk S.G."/>
            <person name="Farone M.B."/>
        </authorList>
    </citation>
    <scope>NUCLEOTIDE SEQUENCE</scope>
    <source>
        <strain evidence="2">HT99</strain>
    </source>
</reference>
<proteinExistence type="predicted"/>
<dbReference type="RefSeq" id="WP_075064976.1">
    <property type="nucleotide sequence ID" value="NZ_LKAJ02000001.1"/>
</dbReference>
<comment type="caution">
    <text evidence="1">The sequence shown here is derived from an EMBL/GenBank/DDBJ whole genome shotgun (WGS) entry which is preliminary data.</text>
</comment>
<evidence type="ECO:0000313" key="1">
    <source>
        <dbReference type="EMBL" id="KRG22798.1"/>
    </source>
</evidence>
<evidence type="ECO:0000313" key="3">
    <source>
        <dbReference type="Proteomes" id="UP000051497"/>
    </source>
</evidence>
<keyword evidence="3" id="KW-1185">Reference proteome</keyword>
<protein>
    <submittedName>
        <fullName evidence="1">Uncharacterized protein</fullName>
    </submittedName>
</protein>
<dbReference type="Proteomes" id="UP000051497">
    <property type="component" value="Unassembled WGS sequence"/>
</dbReference>
<reference evidence="1" key="1">
    <citation type="submission" date="2015-09" db="EMBL/GenBank/DDBJ databases">
        <title>Draft Genome Sequences of Two Novel Amoeba-resistant Intranuclear Bacteria, Candidatus Berkiella cookevillensis and Candidatus Berkiella aquae.</title>
        <authorList>
            <person name="Mehari Y.T."/>
            <person name="Arivett B.A."/>
            <person name="Farone A.L."/>
            <person name="Gunderson J.H."/>
            <person name="Farone M.B."/>
        </authorList>
    </citation>
    <scope>NUCLEOTIDE SEQUENCE [LARGE SCALE GENOMIC DNA]</scope>
    <source>
        <strain evidence="1">HT99</strain>
    </source>
</reference>
<sequence length="465" mass="52425">MKSGVTNHSRKKTVVQNSNNMLTEYSLGSLMLPDVLAYTLQYVPCYQLVGANKLSSVSKSWQKTLNVSHFAPVKFERILDECRKDPQRAIAILTDETLHPYLDLEKTIALAGCCSEFAKHLLSKNKKYGCLMENVDLLGQNNVEVAQDLLGMDLLSQTMLVSMGKKLPEVAMMILNSNYVRNFAAEHLCQIGKEHREVVRTILDTKEFYDRLTRKNLSCLAELVQNFSDIAMSILISTEKLSGNELAILGQKCLDVANHILNTEALSNKLTEENLATLGQFLPEIAIRVLNTRDLSEASLVKLAHTQKAALHILQTKELMNKLSLGSIQYLGGMHSEFAVFILNNPLLCEQLTGTQILMLAKCSSKVAMHIVSTQKLLEKLPKQSDYLFEVFSRYPSVMTHIRNTPSLIALKKNLEFFEVHPNRFQKNLKCCSFIFAKAKTWAGPKTSTLHQLNGVISDFRVKWW</sequence>
<gene>
    <name evidence="1" type="ORF">HT99x_00339</name>
    <name evidence="2" type="ORF">HT99x_010400</name>
</gene>
<reference evidence="2" key="2">
    <citation type="journal article" date="2016" name="Genome Announc.">
        <title>Draft Genome Sequences of Two Novel Amoeba-Resistant Intranuclear Bacteria, 'Candidatus Berkiella cookevillensis' and 'Candidatus Berkiella aquae'.</title>
        <authorList>
            <person name="Mehari Y.T."/>
            <person name="Arivett B.A."/>
            <person name="Farone A.L."/>
            <person name="Gunderson J.H."/>
            <person name="Farone M.B."/>
        </authorList>
    </citation>
    <scope>NUCLEOTIDE SEQUENCE</scope>
    <source>
        <strain evidence="2">HT99</strain>
    </source>
</reference>
<organism evidence="1">
    <name type="scientific">Candidatus Berkiella aquae</name>
    <dbReference type="NCBI Taxonomy" id="295108"/>
    <lineage>
        <taxon>Bacteria</taxon>
        <taxon>Pseudomonadati</taxon>
        <taxon>Pseudomonadota</taxon>
        <taxon>Gammaproteobacteria</taxon>
        <taxon>Candidatus Berkiellales</taxon>
        <taxon>Candidatus Berkiellaceae</taxon>
        <taxon>Candidatus Berkiella</taxon>
    </lineage>
</organism>
<dbReference type="EMBL" id="LKAJ02000001">
    <property type="protein sequence ID" value="MCS5711842.1"/>
    <property type="molecule type" value="Genomic_DNA"/>
</dbReference>
<evidence type="ECO:0000313" key="2">
    <source>
        <dbReference type="EMBL" id="MCS5711842.1"/>
    </source>
</evidence>
<accession>A0A0Q9Z0L4</accession>
<dbReference type="AlphaFoldDB" id="A0A0Q9Z0L4"/>
<dbReference type="EMBL" id="LKAJ01000001">
    <property type="protein sequence ID" value="KRG22798.1"/>
    <property type="molecule type" value="Genomic_DNA"/>
</dbReference>